<organism evidence="6 7">
    <name type="scientific">Ataeniobius toweri</name>
    <dbReference type="NCBI Taxonomy" id="208326"/>
    <lineage>
        <taxon>Eukaryota</taxon>
        <taxon>Metazoa</taxon>
        <taxon>Chordata</taxon>
        <taxon>Craniata</taxon>
        <taxon>Vertebrata</taxon>
        <taxon>Euteleostomi</taxon>
        <taxon>Actinopterygii</taxon>
        <taxon>Neopterygii</taxon>
        <taxon>Teleostei</taxon>
        <taxon>Neoteleostei</taxon>
        <taxon>Acanthomorphata</taxon>
        <taxon>Ovalentaria</taxon>
        <taxon>Atherinomorphae</taxon>
        <taxon>Cyprinodontiformes</taxon>
        <taxon>Goodeidae</taxon>
        <taxon>Ataeniobius</taxon>
    </lineage>
</organism>
<protein>
    <recommendedName>
        <fullName evidence="5">Ig-like domain-containing protein</fullName>
    </recommendedName>
</protein>
<dbReference type="PANTHER" id="PTHR16675">
    <property type="entry name" value="MHC CLASS I-RELATED"/>
    <property type="match status" value="1"/>
</dbReference>
<comment type="caution">
    <text evidence="6">The sequence shown here is derived from an EMBL/GenBank/DDBJ whole genome shotgun (WGS) entry which is preliminary data.</text>
</comment>
<dbReference type="InterPro" id="IPR050208">
    <property type="entry name" value="MHC_class-I_related"/>
</dbReference>
<feature type="compositionally biased region" description="Polar residues" evidence="3">
    <location>
        <begin position="345"/>
        <end position="356"/>
    </location>
</feature>
<sequence>KHSLTFHLMVSSGVPNIPEYVGYAAVDEVVMVYYDNNMKIPEPRQDWAREIKEKNPQHWEGPSQECVQYLPLFKKEAASIKQHQNQTEGDIVQQILGCEWDDELNKVEGYQTYSLNGEDFIRLDIETGTWVALSPKAEIAEKEWNKNDVSGRTQHTLLRTVCVEWLKIYYNYGKNHLHRKVLPSVTLLQKTPSSPVSCHATGFYPDKAVMFWRKEEKELNEDVEYGEILPNSDGTFQISANLNNSSVLPEDWNRYDCVFQLSGEKNDIITKLDKMVTRTNWGKTETGNAKETASELIVAISATVVAAVVILIAAVGLTVHRKKKGKYPRPSPDSIHELSERLNPEKSTSNTAHSRT</sequence>
<name>A0ABU7BJX9_9TELE</name>
<dbReference type="SUPFAM" id="SSF48726">
    <property type="entry name" value="Immunoglobulin"/>
    <property type="match status" value="1"/>
</dbReference>
<reference evidence="6 7" key="1">
    <citation type="submission" date="2021-07" db="EMBL/GenBank/DDBJ databases">
        <authorList>
            <person name="Palmer J.M."/>
        </authorList>
    </citation>
    <scope>NUCLEOTIDE SEQUENCE [LARGE SCALE GENOMIC DNA]</scope>
    <source>
        <strain evidence="6 7">AT_MEX2019</strain>
        <tissue evidence="6">Muscle</tissue>
    </source>
</reference>
<evidence type="ECO:0000256" key="2">
    <source>
        <dbReference type="RuleBase" id="RU004439"/>
    </source>
</evidence>
<dbReference type="InterPro" id="IPR003597">
    <property type="entry name" value="Ig_C1-set"/>
</dbReference>
<dbReference type="EMBL" id="JAHUTI010053228">
    <property type="protein sequence ID" value="MED6249774.1"/>
    <property type="molecule type" value="Genomic_DNA"/>
</dbReference>
<keyword evidence="4" id="KW-1133">Transmembrane helix</keyword>
<evidence type="ECO:0000313" key="7">
    <source>
        <dbReference type="Proteomes" id="UP001345963"/>
    </source>
</evidence>
<evidence type="ECO:0000259" key="5">
    <source>
        <dbReference type="PROSITE" id="PS50835"/>
    </source>
</evidence>
<dbReference type="InterPro" id="IPR037055">
    <property type="entry name" value="MHC_I-like_Ag-recog_sf"/>
</dbReference>
<gene>
    <name evidence="6" type="ORF">ATANTOWER_019378</name>
</gene>
<dbReference type="InterPro" id="IPR011161">
    <property type="entry name" value="MHC_I-like_Ag-recog"/>
</dbReference>
<dbReference type="Pfam" id="PF00129">
    <property type="entry name" value="MHC_I"/>
    <property type="match status" value="1"/>
</dbReference>
<dbReference type="Proteomes" id="UP001345963">
    <property type="component" value="Unassembled WGS sequence"/>
</dbReference>
<accession>A0ABU7BJX9</accession>
<dbReference type="Gene3D" id="3.30.500.10">
    <property type="entry name" value="MHC class I-like antigen recognition-like"/>
    <property type="match status" value="1"/>
</dbReference>
<dbReference type="InterPro" id="IPR036179">
    <property type="entry name" value="Ig-like_dom_sf"/>
</dbReference>
<dbReference type="PANTHER" id="PTHR16675:SF237">
    <property type="entry name" value="MHC CLASS I ANTIGEN TRANSCRIPT VARIANT 1-RELATED"/>
    <property type="match status" value="1"/>
</dbReference>
<keyword evidence="4" id="KW-0812">Transmembrane</keyword>
<dbReference type="InterPro" id="IPR007110">
    <property type="entry name" value="Ig-like_dom"/>
</dbReference>
<keyword evidence="1" id="KW-0325">Glycoprotein</keyword>
<feature type="region of interest" description="Disordered" evidence="3">
    <location>
        <begin position="322"/>
        <end position="356"/>
    </location>
</feature>
<feature type="non-terminal residue" evidence="6">
    <location>
        <position position="1"/>
    </location>
</feature>
<dbReference type="PRINTS" id="PR01638">
    <property type="entry name" value="MHCCLASSI"/>
</dbReference>
<evidence type="ECO:0000256" key="4">
    <source>
        <dbReference type="SAM" id="Phobius"/>
    </source>
</evidence>
<comment type="similarity">
    <text evidence="2">Belongs to the MHC class I family.</text>
</comment>
<dbReference type="SUPFAM" id="SSF54452">
    <property type="entry name" value="MHC antigen-recognition domain"/>
    <property type="match status" value="1"/>
</dbReference>
<evidence type="ECO:0000313" key="6">
    <source>
        <dbReference type="EMBL" id="MED6249774.1"/>
    </source>
</evidence>
<feature type="compositionally biased region" description="Basic and acidic residues" evidence="3">
    <location>
        <begin position="334"/>
        <end position="344"/>
    </location>
</feature>
<feature type="domain" description="Ig-like" evidence="5">
    <location>
        <begin position="183"/>
        <end position="270"/>
    </location>
</feature>
<feature type="transmembrane region" description="Helical" evidence="4">
    <location>
        <begin position="296"/>
        <end position="319"/>
    </location>
</feature>
<dbReference type="InterPro" id="IPR001039">
    <property type="entry name" value="MHC_I_a_a1/a2"/>
</dbReference>
<keyword evidence="4" id="KW-0472">Membrane</keyword>
<dbReference type="Pfam" id="PF07654">
    <property type="entry name" value="C1-set"/>
    <property type="match status" value="1"/>
</dbReference>
<proteinExistence type="inferred from homology"/>
<dbReference type="SMART" id="SM00407">
    <property type="entry name" value="IGc1"/>
    <property type="match status" value="1"/>
</dbReference>
<keyword evidence="7" id="KW-1185">Reference proteome</keyword>
<dbReference type="Gene3D" id="2.60.40.10">
    <property type="entry name" value="Immunoglobulins"/>
    <property type="match status" value="1"/>
</dbReference>
<evidence type="ECO:0000256" key="3">
    <source>
        <dbReference type="SAM" id="MobiDB-lite"/>
    </source>
</evidence>
<dbReference type="InterPro" id="IPR011162">
    <property type="entry name" value="MHC_I/II-like_Ag-recog"/>
</dbReference>
<dbReference type="InterPro" id="IPR013783">
    <property type="entry name" value="Ig-like_fold"/>
</dbReference>
<evidence type="ECO:0000256" key="1">
    <source>
        <dbReference type="ARBA" id="ARBA00023180"/>
    </source>
</evidence>
<dbReference type="PROSITE" id="PS50835">
    <property type="entry name" value="IG_LIKE"/>
    <property type="match status" value="1"/>
</dbReference>